<dbReference type="PANTHER" id="PTHR43861">
    <property type="entry name" value="TRANS-ACONITATE 2-METHYLTRANSFERASE-RELATED"/>
    <property type="match status" value="1"/>
</dbReference>
<dbReference type="CDD" id="cd02440">
    <property type="entry name" value="AdoMet_MTases"/>
    <property type="match status" value="1"/>
</dbReference>
<dbReference type="EMBL" id="UINC01208701">
    <property type="protein sequence ID" value="SVE31373.1"/>
    <property type="molecule type" value="Genomic_DNA"/>
</dbReference>
<gene>
    <name evidence="3" type="ORF">METZ01_LOCUS484227</name>
</gene>
<accession>A0A383CH42</accession>
<dbReference type="Gene3D" id="3.40.50.150">
    <property type="entry name" value="Vaccinia Virus protein VP39"/>
    <property type="match status" value="1"/>
</dbReference>
<dbReference type="SUPFAM" id="SSF53335">
    <property type="entry name" value="S-adenosyl-L-methionine-dependent methyltransferases"/>
    <property type="match status" value="1"/>
</dbReference>
<organism evidence="3">
    <name type="scientific">marine metagenome</name>
    <dbReference type="NCBI Taxonomy" id="408172"/>
    <lineage>
        <taxon>unclassified sequences</taxon>
        <taxon>metagenomes</taxon>
        <taxon>ecological metagenomes</taxon>
    </lineage>
</organism>
<dbReference type="PANTHER" id="PTHR43861:SF2">
    <property type="entry name" value="CARBOXY-S-ADENOSYL-L-METHIONINE SYNTHASE"/>
    <property type="match status" value="1"/>
</dbReference>
<sequence length="155" mass="17421">MVKRSVPGYEAMIQMVGLVARTYGKDHTNYYDLGSSTGAITLALALNNKHNNNKFIAVDNSPQMVKKCQRNLSGKVDNFEIVCADINDISIENASIVVLNLTLQFVDVEKRSKLIKKIYDGLVPDGVLIISEKIHFDDKENQKQLARLHLDFKRA</sequence>
<evidence type="ECO:0000313" key="3">
    <source>
        <dbReference type="EMBL" id="SVE31373.1"/>
    </source>
</evidence>
<evidence type="ECO:0000259" key="2">
    <source>
        <dbReference type="Pfam" id="PF13649"/>
    </source>
</evidence>
<reference evidence="3" key="1">
    <citation type="submission" date="2018-05" db="EMBL/GenBank/DDBJ databases">
        <authorList>
            <person name="Lanie J.A."/>
            <person name="Ng W.-L."/>
            <person name="Kazmierczak K.M."/>
            <person name="Andrzejewski T.M."/>
            <person name="Davidsen T.M."/>
            <person name="Wayne K.J."/>
            <person name="Tettelin H."/>
            <person name="Glass J.I."/>
            <person name="Rusch D."/>
            <person name="Podicherti R."/>
            <person name="Tsui H.-C.T."/>
            <person name="Winkler M.E."/>
        </authorList>
    </citation>
    <scope>NUCLEOTIDE SEQUENCE</scope>
</reference>
<keyword evidence="1" id="KW-0808">Transferase</keyword>
<feature type="non-terminal residue" evidence="3">
    <location>
        <position position="155"/>
    </location>
</feature>
<dbReference type="InterPro" id="IPR041698">
    <property type="entry name" value="Methyltransf_25"/>
</dbReference>
<feature type="domain" description="Methyltransferase" evidence="2">
    <location>
        <begin position="32"/>
        <end position="126"/>
    </location>
</feature>
<dbReference type="PROSITE" id="PS51683">
    <property type="entry name" value="SAM_OMT_II"/>
    <property type="match status" value="1"/>
</dbReference>
<evidence type="ECO:0000256" key="1">
    <source>
        <dbReference type="ARBA" id="ARBA00022679"/>
    </source>
</evidence>
<dbReference type="GO" id="GO:0008168">
    <property type="term" value="F:methyltransferase activity"/>
    <property type="evidence" value="ECO:0007669"/>
    <property type="project" value="InterPro"/>
</dbReference>
<proteinExistence type="predicted"/>
<dbReference type="InterPro" id="IPR016461">
    <property type="entry name" value="COMT-like"/>
</dbReference>
<name>A0A383CH42_9ZZZZ</name>
<dbReference type="AlphaFoldDB" id="A0A383CH42"/>
<protein>
    <recommendedName>
        <fullName evidence="2">Methyltransferase domain-containing protein</fullName>
    </recommendedName>
</protein>
<dbReference type="Pfam" id="PF13649">
    <property type="entry name" value="Methyltransf_25"/>
    <property type="match status" value="1"/>
</dbReference>
<dbReference type="InterPro" id="IPR029063">
    <property type="entry name" value="SAM-dependent_MTases_sf"/>
</dbReference>